<dbReference type="InterPro" id="IPR029068">
    <property type="entry name" value="Glyas_Bleomycin-R_OHBP_Dase"/>
</dbReference>
<organism evidence="2 3">
    <name type="scientific">Asaia lannensis NBRC 102526</name>
    <dbReference type="NCBI Taxonomy" id="1307926"/>
    <lineage>
        <taxon>Bacteria</taxon>
        <taxon>Pseudomonadati</taxon>
        <taxon>Pseudomonadota</taxon>
        <taxon>Alphaproteobacteria</taxon>
        <taxon>Acetobacterales</taxon>
        <taxon>Acetobacteraceae</taxon>
        <taxon>Asaia</taxon>
    </lineage>
</organism>
<accession>A0ABT1CIT3</accession>
<dbReference type="PANTHER" id="PTHR21366">
    <property type="entry name" value="GLYOXALASE FAMILY PROTEIN"/>
    <property type="match status" value="1"/>
</dbReference>
<protein>
    <submittedName>
        <fullName evidence="2">VOC family protein</fullName>
    </submittedName>
</protein>
<dbReference type="SUPFAM" id="SSF54593">
    <property type="entry name" value="Glyoxalase/Bleomycin resistance protein/Dihydroxybiphenyl dioxygenase"/>
    <property type="match status" value="1"/>
</dbReference>
<evidence type="ECO:0000313" key="2">
    <source>
        <dbReference type="EMBL" id="MCO6160775.1"/>
    </source>
</evidence>
<sequence length="137" mass="15182">MLRGINHVTLCTSDLTRSLGFYCGLLGCRLRARWGKGAYLEAGSLWLCLELSKNAPIQPRDDDTHLAFSLDEKGFALLTAKLEGHVKLWKANRSEGASLYCLDPDGHKLELHVGSLETRLAHWRVAPPAGLEDLEIT</sequence>
<gene>
    <name evidence="2" type="ORF">NF685_12105</name>
</gene>
<dbReference type="EMBL" id="JAMXQU010000010">
    <property type="protein sequence ID" value="MCO6160775.1"/>
    <property type="molecule type" value="Genomic_DNA"/>
</dbReference>
<evidence type="ECO:0000313" key="3">
    <source>
        <dbReference type="Proteomes" id="UP001523401"/>
    </source>
</evidence>
<dbReference type="PROSITE" id="PS51257">
    <property type="entry name" value="PROKAR_LIPOPROTEIN"/>
    <property type="match status" value="1"/>
</dbReference>
<dbReference type="InterPro" id="IPR050383">
    <property type="entry name" value="GlyoxalaseI/FosfomycinResist"/>
</dbReference>
<proteinExistence type="predicted"/>
<dbReference type="PROSITE" id="PS51819">
    <property type="entry name" value="VOC"/>
    <property type="match status" value="1"/>
</dbReference>
<dbReference type="InterPro" id="IPR004360">
    <property type="entry name" value="Glyas_Fos-R_dOase_dom"/>
</dbReference>
<dbReference type="RefSeq" id="WP_252849856.1">
    <property type="nucleotide sequence ID" value="NZ_BAPW01000002.1"/>
</dbReference>
<dbReference type="PANTHER" id="PTHR21366:SF14">
    <property type="entry name" value="GLYOXALASE DOMAIN-CONTAINING PROTEIN 5"/>
    <property type="match status" value="1"/>
</dbReference>
<comment type="caution">
    <text evidence="2">The sequence shown here is derived from an EMBL/GenBank/DDBJ whole genome shotgun (WGS) entry which is preliminary data.</text>
</comment>
<dbReference type="Proteomes" id="UP001523401">
    <property type="component" value="Unassembled WGS sequence"/>
</dbReference>
<dbReference type="InterPro" id="IPR037523">
    <property type="entry name" value="VOC_core"/>
</dbReference>
<dbReference type="Gene3D" id="3.10.180.10">
    <property type="entry name" value="2,3-Dihydroxybiphenyl 1,2-Dioxygenase, domain 1"/>
    <property type="match status" value="1"/>
</dbReference>
<feature type="domain" description="VOC" evidence="1">
    <location>
        <begin position="4"/>
        <end position="114"/>
    </location>
</feature>
<evidence type="ECO:0000259" key="1">
    <source>
        <dbReference type="PROSITE" id="PS51819"/>
    </source>
</evidence>
<name>A0ABT1CIT3_9PROT</name>
<keyword evidence="3" id="KW-1185">Reference proteome</keyword>
<dbReference type="Pfam" id="PF00903">
    <property type="entry name" value="Glyoxalase"/>
    <property type="match status" value="1"/>
</dbReference>
<reference evidence="2 3" key="1">
    <citation type="submission" date="2022-06" db="EMBL/GenBank/DDBJ databases">
        <title>Whole-genome of Asaia lannensis strain LMG 27011T.</title>
        <authorList>
            <person name="Sombolestani A."/>
        </authorList>
    </citation>
    <scope>NUCLEOTIDE SEQUENCE [LARGE SCALE GENOMIC DNA]</scope>
    <source>
        <strain evidence="2 3">NBRC 102526</strain>
    </source>
</reference>